<sequence>MHVIWGGVAVLMVCLLVSVLLIGCAGKPEKSYLMDGRQLQWDDMNRDQRKRHMRQEVVPLAQAIFQSWRPERFSTVSCFLCHGEGAGIDDFHMPTEHLPRLSGELFLSSEFRNHPDTTRLKLDRLVPGMAEILGKRQFSLITRRGFGCYSCHVGPAGPQFGN</sequence>
<evidence type="ECO:0000313" key="1">
    <source>
        <dbReference type="EMBL" id="BDD86195.1"/>
    </source>
</evidence>
<reference evidence="1 2" key="1">
    <citation type="submission" date="2022-01" db="EMBL/GenBank/DDBJ databases">
        <title>Desulfofustis limnae sp. nov., a novel mesophilic sulfate-reducing bacterium isolated from marsh soil.</title>
        <authorList>
            <person name="Watanabe M."/>
            <person name="Takahashi A."/>
            <person name="Kojima H."/>
            <person name="Fukui M."/>
        </authorList>
    </citation>
    <scope>NUCLEOTIDE SEQUENCE [LARGE SCALE GENOMIC DNA]</scope>
    <source>
        <strain evidence="1 2">PPLL</strain>
    </source>
</reference>
<gene>
    <name evidence="1" type="ORF">DPPLL_05600</name>
</gene>
<keyword evidence="2" id="KW-1185">Reference proteome</keyword>
<dbReference type="Proteomes" id="UP000830055">
    <property type="component" value="Chromosome"/>
</dbReference>
<name>A0ABM7W5I2_9BACT</name>
<evidence type="ECO:0008006" key="3">
    <source>
        <dbReference type="Google" id="ProtNLM"/>
    </source>
</evidence>
<proteinExistence type="predicted"/>
<accession>A0ABM7W5I2</accession>
<protein>
    <recommendedName>
        <fullName evidence="3">Photosynthetic reaction center cytochrome c subunit</fullName>
    </recommendedName>
</protein>
<organism evidence="1 2">
    <name type="scientific">Desulfofustis limnaeus</name>
    <dbReference type="NCBI Taxonomy" id="2740163"/>
    <lineage>
        <taxon>Bacteria</taxon>
        <taxon>Pseudomonadati</taxon>
        <taxon>Thermodesulfobacteriota</taxon>
        <taxon>Desulfobulbia</taxon>
        <taxon>Desulfobulbales</taxon>
        <taxon>Desulfocapsaceae</taxon>
        <taxon>Desulfofustis</taxon>
    </lineage>
</organism>
<evidence type="ECO:0000313" key="2">
    <source>
        <dbReference type="Proteomes" id="UP000830055"/>
    </source>
</evidence>
<dbReference type="EMBL" id="AP025516">
    <property type="protein sequence ID" value="BDD86195.1"/>
    <property type="molecule type" value="Genomic_DNA"/>
</dbReference>